<dbReference type="Proteomes" id="UP000472676">
    <property type="component" value="Unassembled WGS sequence"/>
</dbReference>
<name>A0A6M2BU89_9GAMM</name>
<dbReference type="AlphaFoldDB" id="A0A6M2BU89"/>
<keyword evidence="1" id="KW-1133">Transmembrane helix</keyword>
<sequence length="170" mass="18497">MNADDSRMPVSLVLRDLLVIALSIFLWQWSHALHDAGAASAMAVAIVAGLLLPVSAYFVHEWGHLSGALASGSRVHFPRNAVAVFLFRFDVDQNDRRQFLAMSVGGYVASLVVVALLLATLQLRYLADQIALTLTAIGVLATFILELPPFYKVWRGAPLPHGAAFVSERD</sequence>
<keyword evidence="1" id="KW-0812">Transmembrane</keyword>
<organism evidence="2 3">
    <name type="scientific">Solimonas terrae</name>
    <dbReference type="NCBI Taxonomy" id="1396819"/>
    <lineage>
        <taxon>Bacteria</taxon>
        <taxon>Pseudomonadati</taxon>
        <taxon>Pseudomonadota</taxon>
        <taxon>Gammaproteobacteria</taxon>
        <taxon>Nevskiales</taxon>
        <taxon>Nevskiaceae</taxon>
        <taxon>Solimonas</taxon>
    </lineage>
</organism>
<evidence type="ECO:0008006" key="4">
    <source>
        <dbReference type="Google" id="ProtNLM"/>
    </source>
</evidence>
<dbReference type="RefSeq" id="WP_166257653.1">
    <property type="nucleotide sequence ID" value="NZ_JAAMOW010000006.1"/>
</dbReference>
<feature type="transmembrane region" description="Helical" evidence="1">
    <location>
        <begin position="36"/>
        <end position="59"/>
    </location>
</feature>
<feature type="transmembrane region" description="Helical" evidence="1">
    <location>
        <begin position="12"/>
        <end position="30"/>
    </location>
</feature>
<keyword evidence="1" id="KW-0472">Membrane</keyword>
<evidence type="ECO:0000256" key="1">
    <source>
        <dbReference type="SAM" id="Phobius"/>
    </source>
</evidence>
<dbReference type="EMBL" id="JAAMOW010000006">
    <property type="protein sequence ID" value="NGY05683.1"/>
    <property type="molecule type" value="Genomic_DNA"/>
</dbReference>
<evidence type="ECO:0000313" key="2">
    <source>
        <dbReference type="EMBL" id="NGY05683.1"/>
    </source>
</evidence>
<accession>A0A6M2BU89</accession>
<proteinExistence type="predicted"/>
<evidence type="ECO:0000313" key="3">
    <source>
        <dbReference type="Proteomes" id="UP000472676"/>
    </source>
</evidence>
<keyword evidence="3" id="KW-1185">Reference proteome</keyword>
<reference evidence="2 3" key="1">
    <citation type="journal article" date="2014" name="Int. J. Syst. Evol. Microbiol.">
        <title>Solimonas terrae sp. nov., isolated from soil.</title>
        <authorList>
            <person name="Kim S.J."/>
            <person name="Moon J.Y."/>
            <person name="Weon H.Y."/>
            <person name="Ahn J.H."/>
            <person name="Chen W.M."/>
            <person name="Kwon S.W."/>
        </authorList>
    </citation>
    <scope>NUCLEOTIDE SEQUENCE [LARGE SCALE GENOMIC DNA]</scope>
    <source>
        <strain evidence="2 3">KIS83-12</strain>
    </source>
</reference>
<gene>
    <name evidence="2" type="ORF">G7Y85_12990</name>
</gene>
<feature type="transmembrane region" description="Helical" evidence="1">
    <location>
        <begin position="99"/>
        <end position="119"/>
    </location>
</feature>
<feature type="transmembrane region" description="Helical" evidence="1">
    <location>
        <begin position="125"/>
        <end position="145"/>
    </location>
</feature>
<protein>
    <recommendedName>
        <fullName evidence="4">Peptidase M50 domain-containing protein</fullName>
    </recommendedName>
</protein>
<comment type="caution">
    <text evidence="2">The sequence shown here is derived from an EMBL/GenBank/DDBJ whole genome shotgun (WGS) entry which is preliminary data.</text>
</comment>